<evidence type="ECO:0000259" key="2">
    <source>
        <dbReference type="Pfam" id="PF04235"/>
    </source>
</evidence>
<feature type="transmembrane region" description="Helical" evidence="1">
    <location>
        <begin position="67"/>
        <end position="84"/>
    </location>
</feature>
<sequence length="411" mass="45448">MPPPAPGPRADLPDILRGFALLGICIANAAVLSLYIFQPPAAQAALPTAVTDTWARFFHFTFIDGKFYSLFSLLFGLGFAIIFFERNGASGRGLRYFYRRLAVLAAFGIAHTLLLWDGDILLFYAVLGAFLPLFRRCSDRTLLLTAALLLLSPLLFDAVKVLTEGRWNLSGWALERAKAQDAAAGITEANVGQWALEHDRYGDLLTWNRSGFWWSLQLRLDSNRAPKVLALFLLGLWAGRNRIYAEPKAHTALFRRVLRFGLLLGLPAGAAHAWAEGDGRSLPAAAGLLDTLTYALNTAPLALAYAAAFALWYARRPEAPLLRLLRPVGRMALTNYIAQSAFGVALYYGIGAGLGGKVGPSVFLPVAVAFFCLQVAWSHLWFRYFDFGPLEWVWRQLTYGRRLPLRRVALG</sequence>
<feature type="transmembrane region" description="Helical" evidence="1">
    <location>
        <begin position="294"/>
        <end position="313"/>
    </location>
</feature>
<feature type="transmembrane region" description="Helical" evidence="1">
    <location>
        <begin position="333"/>
        <end position="350"/>
    </location>
</feature>
<feature type="transmembrane region" description="Helical" evidence="1">
    <location>
        <begin position="257"/>
        <end position="274"/>
    </location>
</feature>
<gene>
    <name evidence="3" type="ORF">GCM10023184_46000</name>
</gene>
<dbReference type="InterPro" id="IPR052529">
    <property type="entry name" value="Bact_Transport_Assoc"/>
</dbReference>
<feature type="transmembrane region" description="Helical" evidence="1">
    <location>
        <begin position="362"/>
        <end position="382"/>
    </location>
</feature>
<dbReference type="InterPro" id="IPR007349">
    <property type="entry name" value="DUF418"/>
</dbReference>
<evidence type="ECO:0000256" key="1">
    <source>
        <dbReference type="SAM" id="Phobius"/>
    </source>
</evidence>
<keyword evidence="4" id="KW-1185">Reference proteome</keyword>
<feature type="transmembrane region" description="Helical" evidence="1">
    <location>
        <begin position="120"/>
        <end position="135"/>
    </location>
</feature>
<dbReference type="PANTHER" id="PTHR30590:SF2">
    <property type="entry name" value="INNER MEMBRANE PROTEIN"/>
    <property type="match status" value="1"/>
</dbReference>
<organism evidence="3 4">
    <name type="scientific">Flaviaesturariibacter amylovorans</name>
    <dbReference type="NCBI Taxonomy" id="1084520"/>
    <lineage>
        <taxon>Bacteria</taxon>
        <taxon>Pseudomonadati</taxon>
        <taxon>Bacteroidota</taxon>
        <taxon>Chitinophagia</taxon>
        <taxon>Chitinophagales</taxon>
        <taxon>Chitinophagaceae</taxon>
        <taxon>Flaviaestuariibacter</taxon>
    </lineage>
</organism>
<comment type="caution">
    <text evidence="3">The sequence shown here is derived from an EMBL/GenBank/DDBJ whole genome shotgun (WGS) entry which is preliminary data.</text>
</comment>
<proteinExistence type="predicted"/>
<keyword evidence="1" id="KW-0472">Membrane</keyword>
<keyword evidence="1" id="KW-1133">Transmembrane helix</keyword>
<protein>
    <submittedName>
        <fullName evidence="3">DUF418 domain-containing protein</fullName>
    </submittedName>
</protein>
<dbReference type="Pfam" id="PF04235">
    <property type="entry name" value="DUF418"/>
    <property type="match status" value="1"/>
</dbReference>
<dbReference type="PANTHER" id="PTHR30590">
    <property type="entry name" value="INNER MEMBRANE PROTEIN"/>
    <property type="match status" value="1"/>
</dbReference>
<evidence type="ECO:0000313" key="3">
    <source>
        <dbReference type="EMBL" id="GAA4344547.1"/>
    </source>
</evidence>
<name>A0ABP8HU88_9BACT</name>
<keyword evidence="1" id="KW-0812">Transmembrane</keyword>
<feature type="domain" description="DUF418" evidence="2">
    <location>
        <begin position="238"/>
        <end position="400"/>
    </location>
</feature>
<reference evidence="4" key="1">
    <citation type="journal article" date="2019" name="Int. J. Syst. Evol. Microbiol.">
        <title>The Global Catalogue of Microorganisms (GCM) 10K type strain sequencing project: providing services to taxonomists for standard genome sequencing and annotation.</title>
        <authorList>
            <consortium name="The Broad Institute Genomics Platform"/>
            <consortium name="The Broad Institute Genome Sequencing Center for Infectious Disease"/>
            <person name="Wu L."/>
            <person name="Ma J."/>
        </authorList>
    </citation>
    <scope>NUCLEOTIDE SEQUENCE [LARGE SCALE GENOMIC DNA]</scope>
    <source>
        <strain evidence="4">JCM 17919</strain>
    </source>
</reference>
<accession>A0ABP8HU88</accession>
<evidence type="ECO:0000313" key="4">
    <source>
        <dbReference type="Proteomes" id="UP001501725"/>
    </source>
</evidence>
<dbReference type="EMBL" id="BAABGY010000019">
    <property type="protein sequence ID" value="GAA4344547.1"/>
    <property type="molecule type" value="Genomic_DNA"/>
</dbReference>
<feature type="transmembrane region" description="Helical" evidence="1">
    <location>
        <begin position="19"/>
        <end position="37"/>
    </location>
</feature>
<dbReference type="RefSeq" id="WP_345258384.1">
    <property type="nucleotide sequence ID" value="NZ_BAABGY010000019.1"/>
</dbReference>
<dbReference type="Proteomes" id="UP001501725">
    <property type="component" value="Unassembled WGS sequence"/>
</dbReference>